<dbReference type="PANTHER" id="PTHR24161:SF124">
    <property type="entry name" value="TRANSIENT RECEPTOR POTENTIAL CHANNEL PYREXIA"/>
    <property type="match status" value="1"/>
</dbReference>
<keyword evidence="1" id="KW-0677">Repeat</keyword>
<comment type="caution">
    <text evidence="5">The sequence shown here is derived from an EMBL/GenBank/DDBJ whole genome shotgun (WGS) entry which is preliminary data.</text>
</comment>
<evidence type="ECO:0000256" key="3">
    <source>
        <dbReference type="PROSITE-ProRule" id="PRU00023"/>
    </source>
</evidence>
<sequence>MDSTYGPLDNYGLHKYALIGDDEGVRRSLSEGADINALDTAGRSALMCVVAGENWRNVDACDASFMTPKRLNALKIILNQPDISLFSLNAPHSSMNGVIPLCMAAWLNQPQAVRMLLEESVDSVSVDGMDAHGATALMYAARDGSLEVVRALLSNGARPDFRDRNYRTSIQFALSYPQILWLFETVLRRHRWRESKSADRTRLCLGTERVIELACASMPFSEDLEPPPLSIFTQEATSRFTNTLVSCIRSSDVAFIHSLLFSPAVHASSPPALYPMSVPPLVNLPDSDGWSLIHHCCAAEYPSIEILDTLYCAGADVSAFTAQEQQTPLHILARFARSSVQDYSDSIHSLQQFTLHLIQDLRAPLLARDKDEETCIHIAAEHGHSVELLMLLLECDSTGTVRKMRNSRGLTPFEVAKKEFHHAFVTENDNIPASALSNCNMRPSDSFASLSSFSDLKLFYSGIVSDGSSIYSSSDAFDVVAATHLLLQNLRATSITHNHPKNLAHIQSLEDRLDETLSQCNSIVVHFRSRIEEASRVVSDLQKSADRINAVRDGVALATRSKSIMRQIKPMSSKRRQRDSEDSQTTAVHPDDGTASAPSAPQTHTRHGDNNRVSTGVQTTLLDMFVVNNSPSPSDAAWMERFVRSPESGACRAHFEVIWDAECQLSQIRQHQTQRSLSSTPVSPISNDSSKSTLKLKHIMKKKKKLEDKILELESDSDHLRFLKKDSISGTSRVKAWLKRMMVSTAAEPQRSSSKLEVVLDPQDENTCNVGHETKRPSPNPTSKPPSTKSGDVLDASIDNALRTSPVVLENAHRDLLSINECLAAAQQFIDSANHSISRTQRIVKRALKKRETMLADLQAAVAAESLQQQEQQLLADSEDTLSPGMLGYNAAISARPSLASISTIYSTTSSIVSVAATLTENDDEDTRIIRRLLLRKIEAQTSGAWDEVDKVTGWLSIVKESVRSVKRRACL</sequence>
<evidence type="ECO:0000313" key="5">
    <source>
        <dbReference type="EMBL" id="PPQ83092.1"/>
    </source>
</evidence>
<evidence type="ECO:0000256" key="2">
    <source>
        <dbReference type="ARBA" id="ARBA00023043"/>
    </source>
</evidence>
<evidence type="ECO:0008006" key="7">
    <source>
        <dbReference type="Google" id="ProtNLM"/>
    </source>
</evidence>
<feature type="region of interest" description="Disordered" evidence="4">
    <location>
        <begin position="744"/>
        <end position="793"/>
    </location>
</feature>
<dbReference type="Gene3D" id="1.25.40.20">
    <property type="entry name" value="Ankyrin repeat-containing domain"/>
    <property type="match status" value="2"/>
</dbReference>
<dbReference type="PROSITE" id="PS50088">
    <property type="entry name" value="ANK_REPEAT"/>
    <property type="match status" value="1"/>
</dbReference>
<dbReference type="SUPFAM" id="SSF48403">
    <property type="entry name" value="Ankyrin repeat"/>
    <property type="match status" value="1"/>
</dbReference>
<evidence type="ECO:0000256" key="4">
    <source>
        <dbReference type="SAM" id="MobiDB-lite"/>
    </source>
</evidence>
<dbReference type="SMART" id="SM00248">
    <property type="entry name" value="ANK"/>
    <property type="match status" value="5"/>
</dbReference>
<dbReference type="Proteomes" id="UP000283269">
    <property type="component" value="Unassembled WGS sequence"/>
</dbReference>
<dbReference type="OrthoDB" id="539213at2759"/>
<keyword evidence="6" id="KW-1185">Reference proteome</keyword>
<protein>
    <recommendedName>
        <fullName evidence="7">Ankyrin</fullName>
    </recommendedName>
</protein>
<feature type="compositionally biased region" description="Polar residues" evidence="4">
    <location>
        <begin position="672"/>
        <end position="690"/>
    </location>
</feature>
<dbReference type="EMBL" id="NHYD01003050">
    <property type="protein sequence ID" value="PPQ83092.1"/>
    <property type="molecule type" value="Genomic_DNA"/>
</dbReference>
<name>A0A409WX63_PSICY</name>
<reference evidence="5 6" key="1">
    <citation type="journal article" date="2018" name="Evol. Lett.">
        <title>Horizontal gene cluster transfer increased hallucinogenic mushroom diversity.</title>
        <authorList>
            <person name="Reynolds H.T."/>
            <person name="Vijayakumar V."/>
            <person name="Gluck-Thaler E."/>
            <person name="Korotkin H.B."/>
            <person name="Matheny P.B."/>
            <person name="Slot J.C."/>
        </authorList>
    </citation>
    <scope>NUCLEOTIDE SEQUENCE [LARGE SCALE GENOMIC DNA]</scope>
    <source>
        <strain evidence="5 6">2631</strain>
    </source>
</reference>
<dbReference type="STRING" id="93625.A0A409WX63"/>
<dbReference type="Pfam" id="PF12796">
    <property type="entry name" value="Ank_2"/>
    <property type="match status" value="1"/>
</dbReference>
<keyword evidence="2 3" id="KW-0040">ANK repeat</keyword>
<evidence type="ECO:0000256" key="1">
    <source>
        <dbReference type="ARBA" id="ARBA00022737"/>
    </source>
</evidence>
<feature type="region of interest" description="Disordered" evidence="4">
    <location>
        <begin position="566"/>
        <end position="613"/>
    </location>
</feature>
<evidence type="ECO:0000313" key="6">
    <source>
        <dbReference type="Proteomes" id="UP000283269"/>
    </source>
</evidence>
<feature type="region of interest" description="Disordered" evidence="4">
    <location>
        <begin position="672"/>
        <end position="691"/>
    </location>
</feature>
<dbReference type="InParanoid" id="A0A409WX63"/>
<dbReference type="InterPro" id="IPR036770">
    <property type="entry name" value="Ankyrin_rpt-contain_sf"/>
</dbReference>
<accession>A0A409WX63</accession>
<gene>
    <name evidence="5" type="ORF">CVT25_003796</name>
</gene>
<organism evidence="5 6">
    <name type="scientific">Psilocybe cyanescens</name>
    <dbReference type="NCBI Taxonomy" id="93625"/>
    <lineage>
        <taxon>Eukaryota</taxon>
        <taxon>Fungi</taxon>
        <taxon>Dikarya</taxon>
        <taxon>Basidiomycota</taxon>
        <taxon>Agaricomycotina</taxon>
        <taxon>Agaricomycetes</taxon>
        <taxon>Agaricomycetidae</taxon>
        <taxon>Agaricales</taxon>
        <taxon>Agaricineae</taxon>
        <taxon>Strophariaceae</taxon>
        <taxon>Psilocybe</taxon>
    </lineage>
</organism>
<dbReference type="AlphaFoldDB" id="A0A409WX63"/>
<dbReference type="InterPro" id="IPR002110">
    <property type="entry name" value="Ankyrin_rpt"/>
</dbReference>
<feature type="repeat" description="ANK" evidence="3">
    <location>
        <begin position="132"/>
        <end position="164"/>
    </location>
</feature>
<dbReference type="PROSITE" id="PS50297">
    <property type="entry name" value="ANK_REP_REGION"/>
    <property type="match status" value="1"/>
</dbReference>
<proteinExistence type="predicted"/>
<dbReference type="PANTHER" id="PTHR24161">
    <property type="entry name" value="ANK_REP_REGION DOMAIN-CONTAINING PROTEIN-RELATED"/>
    <property type="match status" value="1"/>
</dbReference>